<dbReference type="WBParaSite" id="TCLT_0000996601-mRNA-1">
    <property type="protein sequence ID" value="TCLT_0000996601-mRNA-1"/>
    <property type="gene ID" value="TCLT_0000996601"/>
</dbReference>
<dbReference type="EMBL" id="UYYF01004926">
    <property type="protein sequence ID" value="VDN07624.1"/>
    <property type="molecule type" value="Genomic_DNA"/>
</dbReference>
<evidence type="ECO:0000313" key="5">
    <source>
        <dbReference type="Proteomes" id="UP000276776"/>
    </source>
</evidence>
<dbReference type="OrthoDB" id="3549872at2759"/>
<keyword evidence="1 2" id="KW-0175">Coiled coil</keyword>
<evidence type="ECO:0000313" key="6">
    <source>
        <dbReference type="WBParaSite" id="TCLT_0000996601-mRNA-1"/>
    </source>
</evidence>
<dbReference type="InterPro" id="IPR055167">
    <property type="entry name" value="Rootletin-like_CC"/>
</dbReference>
<name>A0A0N5D9Y8_THECL</name>
<evidence type="ECO:0000256" key="2">
    <source>
        <dbReference type="SAM" id="Coils"/>
    </source>
</evidence>
<dbReference type="Proteomes" id="UP000276776">
    <property type="component" value="Unassembled WGS sequence"/>
</dbReference>
<proteinExistence type="predicted"/>
<organism evidence="6">
    <name type="scientific">Thelazia callipaeda</name>
    <name type="common">Oriental eyeworm</name>
    <name type="synonym">Parasitic nematode</name>
    <dbReference type="NCBI Taxonomy" id="103827"/>
    <lineage>
        <taxon>Eukaryota</taxon>
        <taxon>Metazoa</taxon>
        <taxon>Ecdysozoa</taxon>
        <taxon>Nematoda</taxon>
        <taxon>Chromadorea</taxon>
        <taxon>Rhabditida</taxon>
        <taxon>Spirurina</taxon>
        <taxon>Spiruromorpha</taxon>
        <taxon>Thelazioidea</taxon>
        <taxon>Thelaziidae</taxon>
        <taxon>Thelazia</taxon>
    </lineage>
</organism>
<gene>
    <name evidence="4" type="ORF">TCLT_LOCUS9955</name>
</gene>
<feature type="coiled-coil region" evidence="2">
    <location>
        <begin position="38"/>
        <end position="86"/>
    </location>
</feature>
<evidence type="ECO:0000256" key="1">
    <source>
        <dbReference type="ARBA" id="ARBA00023054"/>
    </source>
</evidence>
<evidence type="ECO:0000313" key="4">
    <source>
        <dbReference type="EMBL" id="VDN07624.1"/>
    </source>
</evidence>
<protein>
    <submittedName>
        <fullName evidence="6">Cilia- and flagella-associated protein 157</fullName>
    </submittedName>
</protein>
<dbReference type="Pfam" id="PF15035">
    <property type="entry name" value="Rootletin"/>
    <property type="match status" value="1"/>
</dbReference>
<keyword evidence="5" id="KW-1185">Reference proteome</keyword>
<reference evidence="4 5" key="2">
    <citation type="submission" date="2018-11" db="EMBL/GenBank/DDBJ databases">
        <authorList>
            <consortium name="Pathogen Informatics"/>
        </authorList>
    </citation>
    <scope>NUCLEOTIDE SEQUENCE [LARGE SCALE GENOMIC DNA]</scope>
</reference>
<reference evidence="6" key="1">
    <citation type="submission" date="2017-02" db="UniProtKB">
        <authorList>
            <consortium name="WormBaseParasite"/>
        </authorList>
    </citation>
    <scope>IDENTIFICATION</scope>
</reference>
<dbReference type="STRING" id="103827.A0A0N5D9Y8"/>
<accession>A0A0N5D9Y8</accession>
<evidence type="ECO:0000259" key="3">
    <source>
        <dbReference type="Pfam" id="PF15035"/>
    </source>
</evidence>
<dbReference type="OMA" id="NMLELWI"/>
<feature type="domain" description="Rootletin-like coiled-coil" evidence="3">
    <location>
        <begin position="30"/>
        <end position="147"/>
    </location>
</feature>
<dbReference type="AlphaFoldDB" id="A0A0N5D9Y8"/>
<sequence length="250" mass="29278">MLRVKPDGLSANALLPSIDYQSKTALFDTSTDIIVQQLRDEQKRNDNLEDLNDMFKEQTEIALQTNHRLKDDLMKAQEALKKLIHEREIEQCLIRQDKEKTRRTMDRQHQNMLELWIAFNGIQRQVRTLRTETENDLDRQRTEFLRAANNMEAVIRQTEMKRKSAVLEGAKTEGIVDELLRKHEDLAVRNIKLEHSLRDSNRRISCMESLIKKITQERDAAKDSVKRIQSIPELDEIRGRRARSISPGLP</sequence>